<protein>
    <submittedName>
        <fullName evidence="1">Uncharacterized protein</fullName>
    </submittedName>
</protein>
<accession>A0ABT4S592</accession>
<sequence>MLTVGSDTIVVAASAGAAEALRLLLGTLPADLPAAALVVPQGAGPPAGARCRARVAAVVLSGAPDSSWRRLWTTPS</sequence>
<comment type="caution">
    <text evidence="1">The sequence shown here is derived from an EMBL/GenBank/DDBJ whole genome shotgun (WGS) entry which is preliminary data.</text>
</comment>
<name>A0ABT4S592_9ACTN</name>
<dbReference type="EMBL" id="JAPNNL010000006">
    <property type="protein sequence ID" value="MDA0632368.1"/>
    <property type="molecule type" value="Genomic_DNA"/>
</dbReference>
<dbReference type="InterPro" id="IPR035909">
    <property type="entry name" value="CheB_C"/>
</dbReference>
<reference evidence="1" key="1">
    <citation type="submission" date="2022-11" db="EMBL/GenBank/DDBJ databases">
        <title>Nonomuraea corallina sp. nov., a new species of the genus Nonomuraea isolated from sea side sediment in Thai sea.</title>
        <authorList>
            <person name="Ngamcharungchit C."/>
            <person name="Matsumoto A."/>
            <person name="Suriyachadkun C."/>
            <person name="Panbangred W."/>
            <person name="Inahashi Y."/>
            <person name="Intra B."/>
        </authorList>
    </citation>
    <scope>NUCLEOTIDE SEQUENCE</scope>
    <source>
        <strain evidence="1">MCN248</strain>
    </source>
</reference>
<proteinExistence type="predicted"/>
<keyword evidence="2" id="KW-1185">Reference proteome</keyword>
<organism evidence="1 2">
    <name type="scientific">Nonomuraea corallina</name>
    <dbReference type="NCBI Taxonomy" id="2989783"/>
    <lineage>
        <taxon>Bacteria</taxon>
        <taxon>Bacillati</taxon>
        <taxon>Actinomycetota</taxon>
        <taxon>Actinomycetes</taxon>
        <taxon>Streptosporangiales</taxon>
        <taxon>Streptosporangiaceae</taxon>
        <taxon>Nonomuraea</taxon>
    </lineage>
</organism>
<dbReference type="RefSeq" id="WP_270153143.1">
    <property type="nucleotide sequence ID" value="NZ_JAPNNL010000006.1"/>
</dbReference>
<dbReference type="SUPFAM" id="SSF52738">
    <property type="entry name" value="Methylesterase CheB, C-terminal domain"/>
    <property type="match status" value="1"/>
</dbReference>
<evidence type="ECO:0000313" key="1">
    <source>
        <dbReference type="EMBL" id="MDA0632368.1"/>
    </source>
</evidence>
<dbReference type="Proteomes" id="UP001144036">
    <property type="component" value="Unassembled WGS sequence"/>
</dbReference>
<evidence type="ECO:0000313" key="2">
    <source>
        <dbReference type="Proteomes" id="UP001144036"/>
    </source>
</evidence>
<gene>
    <name evidence="1" type="ORF">OUY22_02995</name>
</gene>